<evidence type="ECO:0000256" key="1">
    <source>
        <dbReference type="ARBA" id="ARBA00000085"/>
    </source>
</evidence>
<evidence type="ECO:0000256" key="2">
    <source>
        <dbReference type="ARBA" id="ARBA00004236"/>
    </source>
</evidence>
<evidence type="ECO:0000313" key="15">
    <source>
        <dbReference type="Proteomes" id="UP000193622"/>
    </source>
</evidence>
<dbReference type="Gene3D" id="6.10.340.10">
    <property type="match status" value="1"/>
</dbReference>
<dbReference type="GO" id="GO:0005886">
    <property type="term" value="C:plasma membrane"/>
    <property type="evidence" value="ECO:0007669"/>
    <property type="project" value="UniProtKB-SubCell"/>
</dbReference>
<dbReference type="Gene3D" id="3.30.565.10">
    <property type="entry name" value="Histidine kinase-like ATPase, C-terminal domain"/>
    <property type="match status" value="1"/>
</dbReference>
<dbReference type="RefSeq" id="WP_085172320.1">
    <property type="nucleotide sequence ID" value="NZ_JAPQYE010000025.1"/>
</dbReference>
<dbReference type="EMBL" id="LQPC01000016">
    <property type="protein sequence ID" value="ORV91441.1"/>
    <property type="molecule type" value="Genomic_DNA"/>
</dbReference>
<organism evidence="14 15">
    <name type="scientific">Mycolicibacterium iranicum</name>
    <name type="common">Mycobacterium iranicum</name>
    <dbReference type="NCBI Taxonomy" id="912594"/>
    <lineage>
        <taxon>Bacteria</taxon>
        <taxon>Bacillati</taxon>
        <taxon>Actinomycetota</taxon>
        <taxon>Actinomycetes</taxon>
        <taxon>Mycobacteriales</taxon>
        <taxon>Mycobacteriaceae</taxon>
        <taxon>Mycolicibacterium</taxon>
    </lineage>
</organism>
<gene>
    <name evidence="14" type="ORF">AWC12_03895</name>
    <name evidence="13" type="ORF">OY187_29270</name>
</gene>
<dbReference type="InterPro" id="IPR005467">
    <property type="entry name" value="His_kinase_dom"/>
</dbReference>
<comment type="catalytic activity">
    <reaction evidence="1">
        <text>ATP + protein L-histidine = ADP + protein N-phospho-L-histidine.</text>
        <dbReference type="EC" id="2.7.13.3"/>
    </reaction>
</comment>
<dbReference type="SMART" id="SM00387">
    <property type="entry name" value="HATPase_c"/>
    <property type="match status" value="1"/>
</dbReference>
<name>A0A1X1WXY2_MYCIR</name>
<comment type="subcellular location">
    <subcellularLocation>
        <location evidence="2">Cell membrane</location>
    </subcellularLocation>
</comment>
<evidence type="ECO:0000256" key="10">
    <source>
        <dbReference type="ARBA" id="ARBA00023136"/>
    </source>
</evidence>
<dbReference type="PRINTS" id="PR00344">
    <property type="entry name" value="BCTRLSENSOR"/>
</dbReference>
<dbReference type="InterPro" id="IPR003661">
    <property type="entry name" value="HisK_dim/P_dom"/>
</dbReference>
<dbReference type="PANTHER" id="PTHR45436">
    <property type="entry name" value="SENSOR HISTIDINE KINASE YKOH"/>
    <property type="match status" value="1"/>
</dbReference>
<dbReference type="Pfam" id="PF00512">
    <property type="entry name" value="HisKA"/>
    <property type="match status" value="1"/>
</dbReference>
<keyword evidence="7 14" id="KW-0418">Kinase</keyword>
<keyword evidence="4" id="KW-0597">Phosphoprotein</keyword>
<dbReference type="Proteomes" id="UP000193622">
    <property type="component" value="Unassembled WGS sequence"/>
</dbReference>
<feature type="transmembrane region" description="Helical" evidence="11">
    <location>
        <begin position="6"/>
        <end position="28"/>
    </location>
</feature>
<dbReference type="Gene3D" id="1.10.287.130">
    <property type="match status" value="1"/>
</dbReference>
<evidence type="ECO:0000313" key="16">
    <source>
        <dbReference type="Proteomes" id="UP001084650"/>
    </source>
</evidence>
<dbReference type="EC" id="2.7.13.3" evidence="3"/>
<sequence length="478" mass="50456">MWRRVLLVLVIYSTIVVLGLAIPLAVTLGRERLQRFSESRLAAASYFADLAAREGNSQSVDLQQAVDRYFTLYGEPVLVVDRDGAPRASAGVAGTPASVADAVSDALRNQRSRLPESVTPWSPAEVLIAVPVGTGTQVDGAVVLAASTGAARTDVTRAWLTIAGGAVTLLAVASLIAVVLSRWTVRPLTDLAGRVTDLKNRVLDRPTADHVTQIDAEQDRAGHYGGPQEVRKLAAVFDEMARDVEAAAVAQRRFVADSAHALRNPLAALRIRLDTLGMAVPESSADAHRKTTAEVDRLESMVADLLSLASAEARPDRDGDVAGADVGDVIAHRHEFWSQSLSEAGIDASVSAPPGLLARMSDTDLAQILDILLSNAVNYAGRGTRVEIGAHRSADQIVAWVQDDGRGVSDNDLPLITTRFFRATNTVGQGTGLGLSIARALTERAGGVFEVSAAHGGGLRITVRLPAASAPSTDRDLS</sequence>
<dbReference type="PROSITE" id="PS50109">
    <property type="entry name" value="HIS_KIN"/>
    <property type="match status" value="1"/>
</dbReference>
<dbReference type="SUPFAM" id="SSF47384">
    <property type="entry name" value="Homodimeric domain of signal transducing histidine kinase"/>
    <property type="match status" value="1"/>
</dbReference>
<keyword evidence="9" id="KW-0902">Two-component regulatory system</keyword>
<evidence type="ECO:0000256" key="8">
    <source>
        <dbReference type="ARBA" id="ARBA00022989"/>
    </source>
</evidence>
<evidence type="ECO:0000256" key="5">
    <source>
        <dbReference type="ARBA" id="ARBA00022679"/>
    </source>
</evidence>
<dbReference type="InterPro" id="IPR004358">
    <property type="entry name" value="Sig_transdc_His_kin-like_C"/>
</dbReference>
<dbReference type="InterPro" id="IPR050428">
    <property type="entry name" value="TCS_sensor_his_kinase"/>
</dbReference>
<proteinExistence type="predicted"/>
<evidence type="ECO:0000256" key="6">
    <source>
        <dbReference type="ARBA" id="ARBA00022692"/>
    </source>
</evidence>
<evidence type="ECO:0000256" key="11">
    <source>
        <dbReference type="SAM" id="Phobius"/>
    </source>
</evidence>
<accession>A0A1X1WXY2</accession>
<dbReference type="SMART" id="SM00388">
    <property type="entry name" value="HisKA"/>
    <property type="match status" value="1"/>
</dbReference>
<keyword evidence="6 11" id="KW-0812">Transmembrane</keyword>
<dbReference type="Pfam" id="PF02518">
    <property type="entry name" value="HATPase_c"/>
    <property type="match status" value="1"/>
</dbReference>
<evidence type="ECO:0000313" key="14">
    <source>
        <dbReference type="EMBL" id="ORV91441.1"/>
    </source>
</evidence>
<dbReference type="AlphaFoldDB" id="A0A1X1WXY2"/>
<keyword evidence="8 11" id="KW-1133">Transmembrane helix</keyword>
<keyword evidence="5" id="KW-0808">Transferase</keyword>
<evidence type="ECO:0000256" key="4">
    <source>
        <dbReference type="ARBA" id="ARBA00022553"/>
    </source>
</evidence>
<dbReference type="EMBL" id="JAPQYE010000025">
    <property type="protein sequence ID" value="MCZ0732150.1"/>
    <property type="molecule type" value="Genomic_DNA"/>
</dbReference>
<evidence type="ECO:0000256" key="9">
    <source>
        <dbReference type="ARBA" id="ARBA00023012"/>
    </source>
</evidence>
<dbReference type="InterPro" id="IPR003594">
    <property type="entry name" value="HATPase_dom"/>
</dbReference>
<evidence type="ECO:0000259" key="12">
    <source>
        <dbReference type="PROSITE" id="PS50109"/>
    </source>
</evidence>
<dbReference type="InterPro" id="IPR036890">
    <property type="entry name" value="HATPase_C_sf"/>
</dbReference>
<evidence type="ECO:0000256" key="3">
    <source>
        <dbReference type="ARBA" id="ARBA00012438"/>
    </source>
</evidence>
<evidence type="ECO:0000256" key="7">
    <source>
        <dbReference type="ARBA" id="ARBA00022777"/>
    </source>
</evidence>
<reference evidence="13" key="2">
    <citation type="submission" date="2022-12" db="EMBL/GenBank/DDBJ databases">
        <title>Whole genome sequence of Mycolicibacterium iranicum strain SBH312.</title>
        <authorList>
            <person name="Jani J."/>
            <person name="Arifin Mustapha Z."/>
            <person name="Ahmed K."/>
            <person name="Kai Ling C."/>
        </authorList>
    </citation>
    <scope>NUCLEOTIDE SEQUENCE</scope>
    <source>
        <strain evidence="13">SBH312</strain>
    </source>
</reference>
<keyword evidence="10 11" id="KW-0472">Membrane</keyword>
<evidence type="ECO:0000313" key="13">
    <source>
        <dbReference type="EMBL" id="MCZ0732150.1"/>
    </source>
</evidence>
<comment type="caution">
    <text evidence="14">The sequence shown here is derived from an EMBL/GenBank/DDBJ whole genome shotgun (WGS) entry which is preliminary data.</text>
</comment>
<feature type="domain" description="Histidine kinase" evidence="12">
    <location>
        <begin position="257"/>
        <end position="469"/>
    </location>
</feature>
<keyword evidence="16" id="KW-1185">Reference proteome</keyword>
<dbReference type="InterPro" id="IPR036097">
    <property type="entry name" value="HisK_dim/P_sf"/>
</dbReference>
<dbReference type="Proteomes" id="UP001084650">
    <property type="component" value="Unassembled WGS sequence"/>
</dbReference>
<dbReference type="GO" id="GO:0000155">
    <property type="term" value="F:phosphorelay sensor kinase activity"/>
    <property type="evidence" value="ECO:0007669"/>
    <property type="project" value="InterPro"/>
</dbReference>
<dbReference type="SUPFAM" id="SSF55874">
    <property type="entry name" value="ATPase domain of HSP90 chaperone/DNA topoisomerase II/histidine kinase"/>
    <property type="match status" value="1"/>
</dbReference>
<dbReference type="PANTHER" id="PTHR45436:SF5">
    <property type="entry name" value="SENSOR HISTIDINE KINASE TRCS"/>
    <property type="match status" value="1"/>
</dbReference>
<reference evidence="14 15" key="1">
    <citation type="submission" date="2016-01" db="EMBL/GenBank/DDBJ databases">
        <title>The new phylogeny of the genus Mycobacterium.</title>
        <authorList>
            <person name="Tarcisio F."/>
            <person name="Conor M."/>
            <person name="Antonella G."/>
            <person name="Elisabetta G."/>
            <person name="Giulia F.S."/>
            <person name="Sara T."/>
            <person name="Anna F."/>
            <person name="Clotilde B."/>
            <person name="Roberto B."/>
            <person name="Veronica D.S."/>
            <person name="Fabio R."/>
            <person name="Monica P."/>
            <person name="Olivier J."/>
            <person name="Enrico T."/>
            <person name="Nicola S."/>
        </authorList>
    </citation>
    <scope>NUCLEOTIDE SEQUENCE [LARGE SCALE GENOMIC DNA]</scope>
    <source>
        <strain evidence="14 15">DSM 45541</strain>
    </source>
</reference>
<protein>
    <recommendedName>
        <fullName evidence="3">histidine kinase</fullName>
        <ecNumber evidence="3">2.7.13.3</ecNumber>
    </recommendedName>
</protein>
<feature type="transmembrane region" description="Helical" evidence="11">
    <location>
        <begin position="158"/>
        <end position="180"/>
    </location>
</feature>
<dbReference type="CDD" id="cd00082">
    <property type="entry name" value="HisKA"/>
    <property type="match status" value="1"/>
</dbReference>